<sequence length="108" mass="11533">MARTAEGERGESKGSLRSGTALVAAAAAAAAVEEVLVRLRHVYDHDAELYEEFSRELLSPVLRLVPSALSSLDAVRLSSRVVVSLRENCVACLVRKALPSTVIDSVTV</sequence>
<dbReference type="InParanoid" id="D7G7E7"/>
<protein>
    <submittedName>
        <fullName evidence="1">Uncharacterized protein</fullName>
    </submittedName>
</protein>
<proteinExistence type="predicted"/>
<evidence type="ECO:0000313" key="1">
    <source>
        <dbReference type="EMBL" id="CBJ33988.1"/>
    </source>
</evidence>
<dbReference type="AlphaFoldDB" id="D7G7E7"/>
<keyword evidence="2" id="KW-1185">Reference proteome</keyword>
<dbReference type="Proteomes" id="UP000002630">
    <property type="component" value="Unassembled WGS sequence"/>
</dbReference>
<evidence type="ECO:0000313" key="2">
    <source>
        <dbReference type="Proteomes" id="UP000002630"/>
    </source>
</evidence>
<name>D7G7E7_ECTSI</name>
<organism evidence="1 2">
    <name type="scientific">Ectocarpus siliculosus</name>
    <name type="common">Brown alga</name>
    <name type="synonym">Conferva siliculosa</name>
    <dbReference type="NCBI Taxonomy" id="2880"/>
    <lineage>
        <taxon>Eukaryota</taxon>
        <taxon>Sar</taxon>
        <taxon>Stramenopiles</taxon>
        <taxon>Ochrophyta</taxon>
        <taxon>PX clade</taxon>
        <taxon>Phaeophyceae</taxon>
        <taxon>Ectocarpales</taxon>
        <taxon>Ectocarpaceae</taxon>
        <taxon>Ectocarpus</taxon>
    </lineage>
</organism>
<gene>
    <name evidence="1" type="ORF">Esi_0815_0005</name>
</gene>
<accession>D7G7E7</accession>
<reference evidence="1 2" key="1">
    <citation type="journal article" date="2010" name="Nature">
        <title>The Ectocarpus genome and the independent evolution of multicellularity in brown algae.</title>
        <authorList>
            <person name="Cock J.M."/>
            <person name="Sterck L."/>
            <person name="Rouze P."/>
            <person name="Scornet D."/>
            <person name="Allen A.E."/>
            <person name="Amoutzias G."/>
            <person name="Anthouard V."/>
            <person name="Artiguenave F."/>
            <person name="Aury J.M."/>
            <person name="Badger J.H."/>
            <person name="Beszteri B."/>
            <person name="Billiau K."/>
            <person name="Bonnet E."/>
            <person name="Bothwell J.H."/>
            <person name="Bowler C."/>
            <person name="Boyen C."/>
            <person name="Brownlee C."/>
            <person name="Carrano C.J."/>
            <person name="Charrier B."/>
            <person name="Cho G.Y."/>
            <person name="Coelho S.M."/>
            <person name="Collen J."/>
            <person name="Corre E."/>
            <person name="Da Silva C."/>
            <person name="Delage L."/>
            <person name="Delaroque N."/>
            <person name="Dittami S.M."/>
            <person name="Doulbeau S."/>
            <person name="Elias M."/>
            <person name="Farnham G."/>
            <person name="Gachon C.M."/>
            <person name="Gschloessl B."/>
            <person name="Heesch S."/>
            <person name="Jabbari K."/>
            <person name="Jubin C."/>
            <person name="Kawai H."/>
            <person name="Kimura K."/>
            <person name="Kloareg B."/>
            <person name="Kupper F.C."/>
            <person name="Lang D."/>
            <person name="Le Bail A."/>
            <person name="Leblanc C."/>
            <person name="Lerouge P."/>
            <person name="Lohr M."/>
            <person name="Lopez P.J."/>
            <person name="Martens C."/>
            <person name="Maumus F."/>
            <person name="Michel G."/>
            <person name="Miranda-Saavedra D."/>
            <person name="Morales J."/>
            <person name="Moreau H."/>
            <person name="Motomura T."/>
            <person name="Nagasato C."/>
            <person name="Napoli C.A."/>
            <person name="Nelson D.R."/>
            <person name="Nyvall-Collen P."/>
            <person name="Peters A.F."/>
            <person name="Pommier C."/>
            <person name="Potin P."/>
            <person name="Poulain J."/>
            <person name="Quesneville H."/>
            <person name="Read B."/>
            <person name="Rensing S.A."/>
            <person name="Ritter A."/>
            <person name="Rousvoal S."/>
            <person name="Samanta M."/>
            <person name="Samson G."/>
            <person name="Schroeder D.C."/>
            <person name="Segurens B."/>
            <person name="Strittmatter M."/>
            <person name="Tonon T."/>
            <person name="Tregear J.W."/>
            <person name="Valentin K."/>
            <person name="von Dassow P."/>
            <person name="Yamagishi T."/>
            <person name="Van de Peer Y."/>
            <person name="Wincker P."/>
        </authorList>
    </citation>
    <scope>NUCLEOTIDE SEQUENCE [LARGE SCALE GENOMIC DNA]</scope>
    <source>
        <strain evidence="2">Ec32 / CCAP1310/4</strain>
    </source>
</reference>
<dbReference type="EMBL" id="FN649760">
    <property type="protein sequence ID" value="CBJ33988.1"/>
    <property type="molecule type" value="Genomic_DNA"/>
</dbReference>